<organism evidence="2 3">
    <name type="scientific">Deinococcus sedimenti</name>
    <dbReference type="NCBI Taxonomy" id="1867090"/>
    <lineage>
        <taxon>Bacteria</taxon>
        <taxon>Thermotogati</taxon>
        <taxon>Deinococcota</taxon>
        <taxon>Deinococci</taxon>
        <taxon>Deinococcales</taxon>
        <taxon>Deinococcaceae</taxon>
        <taxon>Deinococcus</taxon>
    </lineage>
</organism>
<evidence type="ECO:0008006" key="4">
    <source>
        <dbReference type="Google" id="ProtNLM"/>
    </source>
</evidence>
<reference evidence="3" key="1">
    <citation type="journal article" date="2019" name="Int. J. Syst. Evol. Microbiol.">
        <title>The Global Catalogue of Microorganisms (GCM) 10K type strain sequencing project: providing services to taxonomists for standard genome sequencing and annotation.</title>
        <authorList>
            <consortium name="The Broad Institute Genomics Platform"/>
            <consortium name="The Broad Institute Genome Sequencing Center for Infectious Disease"/>
            <person name="Wu L."/>
            <person name="Ma J."/>
        </authorList>
    </citation>
    <scope>NUCLEOTIDE SEQUENCE [LARGE SCALE GENOMIC DNA]</scope>
    <source>
        <strain evidence="3">JCM 31405</strain>
    </source>
</reference>
<dbReference type="Proteomes" id="UP000644548">
    <property type="component" value="Unassembled WGS sequence"/>
</dbReference>
<feature type="compositionally biased region" description="Low complexity" evidence="1">
    <location>
        <begin position="310"/>
        <end position="325"/>
    </location>
</feature>
<dbReference type="EMBL" id="BMQN01000001">
    <property type="protein sequence ID" value="GGR84338.1"/>
    <property type="molecule type" value="Genomic_DNA"/>
</dbReference>
<protein>
    <recommendedName>
        <fullName evidence="4">HNH endonuclease</fullName>
    </recommendedName>
</protein>
<proteinExistence type="predicted"/>
<feature type="region of interest" description="Disordered" evidence="1">
    <location>
        <begin position="294"/>
        <end position="325"/>
    </location>
</feature>
<evidence type="ECO:0000313" key="2">
    <source>
        <dbReference type="EMBL" id="GGR84338.1"/>
    </source>
</evidence>
<evidence type="ECO:0000313" key="3">
    <source>
        <dbReference type="Proteomes" id="UP000644548"/>
    </source>
</evidence>
<keyword evidence="3" id="KW-1185">Reference proteome</keyword>
<comment type="caution">
    <text evidence="2">The sequence shown here is derived from an EMBL/GenBank/DDBJ whole genome shotgun (WGS) entry which is preliminary data.</text>
</comment>
<sequence>MTTTRNQLLPTPDGQFYLQTRYLDIPAAAQHATYWIDRALYTTRQGRAQFDLSAVHDGMEPARFEALMVRILERGEERAARTPLSPPTPLPTSTAFHRTEAGGLKSSYTEEFSPELKRSVRAASKHRCAHCGMPNQGVYLNTPWNRQTRQKDAVRIQVQGVLHVAHYGSNPDNLEGLSALCSRCHNELDWGHQRGGKLLTQSLYGTLGHTELQRWLDDARALTERAQSPLGALQPGGADLVTAVVLRGSKGVPAAPESIVRVIPRAAVHAAADLRAVWNAALDRLRIRGHVEPGGTTLTRPLSLPDDQAEANQQARIQAIRARRP</sequence>
<accession>A0ABQ2S2L0</accession>
<name>A0ABQ2S2L0_9DEIO</name>
<gene>
    <name evidence="2" type="ORF">GCM10008960_09200</name>
</gene>
<evidence type="ECO:0000256" key="1">
    <source>
        <dbReference type="SAM" id="MobiDB-lite"/>
    </source>
</evidence>
<dbReference type="RefSeq" id="WP_189071920.1">
    <property type="nucleotide sequence ID" value="NZ_BMQN01000001.1"/>
</dbReference>